<dbReference type="InterPro" id="IPR036597">
    <property type="entry name" value="Fido-like_dom_sf"/>
</dbReference>
<dbReference type="Gene3D" id="1.10.3290.10">
    <property type="entry name" value="Fido-like domain"/>
    <property type="match status" value="1"/>
</dbReference>
<dbReference type="PROSITE" id="PS51459">
    <property type="entry name" value="FIDO"/>
    <property type="match status" value="1"/>
</dbReference>
<accession>T1BPW6</accession>
<sequence>MVYLSMRKNIDTLATLIFSSAEDQANAQRVSRLARAGKLRAIHRGIYTSDLESPLEQIVRPNWRQIAEHLYPGSVLGYRSAQEGKPDSEGRIFLVQGNRARRTELPGLTLMIIPGPGPISGREAALNDTPYGKLFVSSEARRLLENLYTGRDAAIRTMGRAWVESQLSRLCTLRGEHKVNDLRDATRQLAEILGMDAQFKALNSIVSALMRTGDAGRLGAVDALARAAGKPYDPDRLIIFDALFTELRQSFPHVPDPTTPGLSTTNFSFFEAYFSNYIEGTTFTVEEASEIIFEGKIIEKRSEDSHDVLGTYQAITRQPFRSNPPGNEDKFLEWLKLANHRVLSSRPDKNPGQWKEKLNQAGSTLFVHPELVQGTLREGFKRVALLEDPLARALMAMFVITEVHPFGDGNGRTARLAMNTYLTQASACRIIIPTAYREDYLLPLKALSRNTDPIPFVRSMTRIQAWSAAFDYSNFQNTWKQMAECNAFSDDIDQHKLLHPHEIRNLVDKNATDKPH</sequence>
<dbReference type="AlphaFoldDB" id="T1BPW6"/>
<gene>
    <name evidence="2" type="ORF">B1A_04256</name>
</gene>
<evidence type="ECO:0000313" key="2">
    <source>
        <dbReference type="EMBL" id="EQD74876.1"/>
    </source>
</evidence>
<dbReference type="EMBL" id="AUZX01003079">
    <property type="protein sequence ID" value="EQD74876.1"/>
    <property type="molecule type" value="Genomic_DNA"/>
</dbReference>
<dbReference type="PANTHER" id="PTHR13504">
    <property type="entry name" value="FIDO DOMAIN-CONTAINING PROTEIN DDB_G0283145"/>
    <property type="match status" value="1"/>
</dbReference>
<reference evidence="2" key="2">
    <citation type="journal article" date="2014" name="ISME J.">
        <title>Microbial stratification in low pH oxic and suboxic macroscopic growths along an acid mine drainage.</title>
        <authorList>
            <person name="Mendez-Garcia C."/>
            <person name="Mesa V."/>
            <person name="Sprenger R.R."/>
            <person name="Richter M."/>
            <person name="Diez M.S."/>
            <person name="Solano J."/>
            <person name="Bargiela R."/>
            <person name="Golyshina O.V."/>
            <person name="Manteca A."/>
            <person name="Ramos J.L."/>
            <person name="Gallego J.R."/>
            <person name="Llorente I."/>
            <person name="Martins Dos Santos V.A."/>
            <person name="Jensen O.N."/>
            <person name="Pelaez A.I."/>
            <person name="Sanchez J."/>
            <person name="Ferrer M."/>
        </authorList>
    </citation>
    <scope>NUCLEOTIDE SEQUENCE</scope>
</reference>
<dbReference type="PANTHER" id="PTHR13504:SF38">
    <property type="entry name" value="FIDO DOMAIN-CONTAINING PROTEIN"/>
    <property type="match status" value="1"/>
</dbReference>
<feature type="domain" description="Fido" evidence="1">
    <location>
        <begin position="331"/>
        <end position="462"/>
    </location>
</feature>
<dbReference type="InterPro" id="IPR003812">
    <property type="entry name" value="Fido"/>
</dbReference>
<protein>
    <submittedName>
        <fullName evidence="2">Filamentation induced by cAMP protein Fic</fullName>
    </submittedName>
</protein>
<reference evidence="2" key="1">
    <citation type="submission" date="2013-08" db="EMBL/GenBank/DDBJ databases">
        <authorList>
            <person name="Mendez C."/>
            <person name="Richter M."/>
            <person name="Ferrer M."/>
            <person name="Sanchez J."/>
        </authorList>
    </citation>
    <scope>NUCLEOTIDE SEQUENCE</scope>
</reference>
<dbReference type="Pfam" id="PF02661">
    <property type="entry name" value="Fic"/>
    <property type="match status" value="1"/>
</dbReference>
<dbReference type="SUPFAM" id="SSF140931">
    <property type="entry name" value="Fic-like"/>
    <property type="match status" value="1"/>
</dbReference>
<dbReference type="InterPro" id="IPR040198">
    <property type="entry name" value="Fido_containing"/>
</dbReference>
<evidence type="ECO:0000259" key="1">
    <source>
        <dbReference type="PROSITE" id="PS51459"/>
    </source>
</evidence>
<proteinExistence type="predicted"/>
<organism evidence="2">
    <name type="scientific">mine drainage metagenome</name>
    <dbReference type="NCBI Taxonomy" id="410659"/>
    <lineage>
        <taxon>unclassified sequences</taxon>
        <taxon>metagenomes</taxon>
        <taxon>ecological metagenomes</taxon>
    </lineage>
</organism>
<comment type="caution">
    <text evidence="2">The sequence shown here is derived from an EMBL/GenBank/DDBJ whole genome shotgun (WGS) entry which is preliminary data.</text>
</comment>
<name>T1BPW6_9ZZZZ</name>